<protein>
    <submittedName>
        <fullName evidence="2">Uncharacterized protein</fullName>
    </submittedName>
</protein>
<organism evidence="2 3">
    <name type="scientific">Mycobacterium kansasii</name>
    <dbReference type="NCBI Taxonomy" id="1768"/>
    <lineage>
        <taxon>Bacteria</taxon>
        <taxon>Bacillati</taxon>
        <taxon>Actinomycetota</taxon>
        <taxon>Actinomycetes</taxon>
        <taxon>Mycobacteriales</taxon>
        <taxon>Mycobacteriaceae</taxon>
        <taxon>Mycobacterium</taxon>
    </lineage>
</organism>
<gene>
    <name evidence="2" type="ORF">BZL30_5782</name>
</gene>
<comment type="caution">
    <text evidence="2">The sequence shown here is derived from an EMBL/GenBank/DDBJ whole genome shotgun (WGS) entry which is preliminary data.</text>
</comment>
<dbReference type="EMBL" id="MVBM01000005">
    <property type="protein sequence ID" value="OOK71742.1"/>
    <property type="molecule type" value="Genomic_DNA"/>
</dbReference>
<reference evidence="2 3" key="1">
    <citation type="submission" date="2017-02" db="EMBL/GenBank/DDBJ databases">
        <title>Complete genome sequences of Mycobacterium kansasii strains isolated from rhesus macaques.</title>
        <authorList>
            <person name="Panda A."/>
            <person name="Nagaraj S."/>
            <person name="Zhao X."/>
            <person name="Tettelin H."/>
            <person name="Detolla L.J."/>
        </authorList>
    </citation>
    <scope>NUCLEOTIDE SEQUENCE [LARGE SCALE GENOMIC DNA]</scope>
    <source>
        <strain evidence="2 3">11-3813</strain>
    </source>
</reference>
<proteinExistence type="predicted"/>
<dbReference type="Proteomes" id="UP000189229">
    <property type="component" value="Unassembled WGS sequence"/>
</dbReference>
<feature type="region of interest" description="Disordered" evidence="1">
    <location>
        <begin position="44"/>
        <end position="68"/>
    </location>
</feature>
<sequence>MEELLPASQPRVAQTLRDHTPTNSPRLAAGSYCGAMARKIVTGQPIGLSGPSRGRSGAMRSQPIGPGR</sequence>
<name>A0A1V3WY32_MYCKA</name>
<evidence type="ECO:0000313" key="3">
    <source>
        <dbReference type="Proteomes" id="UP000189229"/>
    </source>
</evidence>
<accession>A0A1V3WY32</accession>
<feature type="region of interest" description="Disordered" evidence="1">
    <location>
        <begin position="1"/>
        <end position="27"/>
    </location>
</feature>
<evidence type="ECO:0000256" key="1">
    <source>
        <dbReference type="SAM" id="MobiDB-lite"/>
    </source>
</evidence>
<dbReference type="AlphaFoldDB" id="A0A1V3WY32"/>
<evidence type="ECO:0000313" key="2">
    <source>
        <dbReference type="EMBL" id="OOK71742.1"/>
    </source>
</evidence>